<organism evidence="1 2">
    <name type="scientific">Trichostrongylus colubriformis</name>
    <name type="common">Black scour worm</name>
    <dbReference type="NCBI Taxonomy" id="6319"/>
    <lineage>
        <taxon>Eukaryota</taxon>
        <taxon>Metazoa</taxon>
        <taxon>Ecdysozoa</taxon>
        <taxon>Nematoda</taxon>
        <taxon>Chromadorea</taxon>
        <taxon>Rhabditida</taxon>
        <taxon>Rhabditina</taxon>
        <taxon>Rhabditomorpha</taxon>
        <taxon>Strongyloidea</taxon>
        <taxon>Trichostrongylidae</taxon>
        <taxon>Trichostrongylus</taxon>
    </lineage>
</organism>
<dbReference type="AlphaFoldDB" id="A0AAN8EZU9"/>
<name>A0AAN8EZU9_TRICO</name>
<reference evidence="1 2" key="1">
    <citation type="submission" date="2019-10" db="EMBL/GenBank/DDBJ databases">
        <title>Assembly and Annotation for the nematode Trichostrongylus colubriformis.</title>
        <authorList>
            <person name="Martin J."/>
        </authorList>
    </citation>
    <scope>NUCLEOTIDE SEQUENCE [LARGE SCALE GENOMIC DNA]</scope>
    <source>
        <strain evidence="1">G859</strain>
        <tissue evidence="1">Whole worm</tissue>
    </source>
</reference>
<evidence type="ECO:0000313" key="2">
    <source>
        <dbReference type="Proteomes" id="UP001331761"/>
    </source>
</evidence>
<proteinExistence type="predicted"/>
<evidence type="ECO:0000313" key="1">
    <source>
        <dbReference type="EMBL" id="KAK5970425.1"/>
    </source>
</evidence>
<gene>
    <name evidence="1" type="ORF">GCK32_011614</name>
</gene>
<dbReference type="InterPro" id="IPR005312">
    <property type="entry name" value="DUF1759"/>
</dbReference>
<comment type="caution">
    <text evidence="1">The sequence shown here is derived from an EMBL/GenBank/DDBJ whole genome shotgun (WGS) entry which is preliminary data.</text>
</comment>
<dbReference type="Proteomes" id="UP001331761">
    <property type="component" value="Unassembled WGS sequence"/>
</dbReference>
<protein>
    <submittedName>
        <fullName evidence="1">Uncharacterized protein</fullName>
    </submittedName>
</protein>
<accession>A0AAN8EZU9</accession>
<dbReference type="Pfam" id="PF03564">
    <property type="entry name" value="DUF1759"/>
    <property type="match status" value="1"/>
</dbReference>
<sequence length="167" mass="19324">MQPYFNIEKLSVLLNSCTGDAARALQMIPRTGDSYDRAITQLKTRFEDLKQITLQMIRQLKSMKQCREDPRSLRNNLSDVHAVIATLEKQGEVVNTKYMQSMVLKTFPRTIQDEMAKKEFDSEKTWTMTELLDNLTWRLSAKNISLVFKIQVAMTTPFSTPTLEQVK</sequence>
<keyword evidence="2" id="KW-1185">Reference proteome</keyword>
<dbReference type="EMBL" id="WIXE01019006">
    <property type="protein sequence ID" value="KAK5970425.1"/>
    <property type="molecule type" value="Genomic_DNA"/>
</dbReference>